<sequence length="316" mass="35811">MPAQFYFTAVRAPARYPALAPGPDALPTSGQQRRCLNLLLVVGIGLRLFHFFYNRSFFIDELFLNVNVLRLGFWELATLPFAYEQKAPLGYLWAVKVLAMVFGNGEQSLRLFSLLGGISSLFLFRAVTRYFLASWGAVAALAILVFSTPCLYHSVEAKQYGTELLATIVALWLYVRYHARLDIGSRLRWGALGSVLLWFSFSLIFVLAGLGLAVSLNALLRRQWKRLLRYALPFSLWVLSFGLQYVLIISRYHQSGWLIDYFEKVYDGFLPFPLTALADAKWLAHKLYILLLNPLGLLLNTDELPPVLSNTPCASW</sequence>
<keyword evidence="1" id="KW-1133">Transmembrane helix</keyword>
<feature type="transmembrane region" description="Helical" evidence="1">
    <location>
        <begin position="131"/>
        <end position="154"/>
    </location>
</feature>
<organism evidence="2 3">
    <name type="scientific">Hymenobacter cellulosilyticus</name>
    <dbReference type="NCBI Taxonomy" id="2932248"/>
    <lineage>
        <taxon>Bacteria</taxon>
        <taxon>Pseudomonadati</taxon>
        <taxon>Bacteroidota</taxon>
        <taxon>Cytophagia</taxon>
        <taxon>Cytophagales</taxon>
        <taxon>Hymenobacteraceae</taxon>
        <taxon>Hymenobacter</taxon>
    </lineage>
</organism>
<keyword evidence="1" id="KW-0472">Membrane</keyword>
<dbReference type="EMBL" id="CP095046">
    <property type="protein sequence ID" value="UOQ70659.1"/>
    <property type="molecule type" value="Genomic_DNA"/>
</dbReference>
<protein>
    <recommendedName>
        <fullName evidence="4">Glycosyltransferase RgtA/B/C/D-like domain-containing protein</fullName>
    </recommendedName>
</protein>
<accession>A0A8T9Q5A9</accession>
<evidence type="ECO:0000313" key="2">
    <source>
        <dbReference type="EMBL" id="UOQ70659.1"/>
    </source>
</evidence>
<feature type="transmembrane region" description="Helical" evidence="1">
    <location>
        <begin position="227"/>
        <end position="248"/>
    </location>
</feature>
<gene>
    <name evidence="2" type="ORF">MUN79_18375</name>
</gene>
<evidence type="ECO:0000256" key="1">
    <source>
        <dbReference type="SAM" id="Phobius"/>
    </source>
</evidence>
<feature type="transmembrane region" description="Helical" evidence="1">
    <location>
        <begin position="160"/>
        <end position="177"/>
    </location>
</feature>
<dbReference type="Proteomes" id="UP000831796">
    <property type="component" value="Chromosome"/>
</dbReference>
<evidence type="ECO:0008006" key="4">
    <source>
        <dbReference type="Google" id="ProtNLM"/>
    </source>
</evidence>
<keyword evidence="3" id="KW-1185">Reference proteome</keyword>
<keyword evidence="1" id="KW-0812">Transmembrane</keyword>
<dbReference type="AlphaFoldDB" id="A0A8T9Q5A9"/>
<name>A0A8T9Q5A9_9BACT</name>
<feature type="transmembrane region" description="Helical" evidence="1">
    <location>
        <begin position="189"/>
        <end position="215"/>
    </location>
</feature>
<reference evidence="2" key="1">
    <citation type="submission" date="2022-04" db="EMBL/GenBank/DDBJ databases">
        <title>Hymenobacter sp. isolated from the air.</title>
        <authorList>
            <person name="Won M."/>
            <person name="Lee C.-M."/>
            <person name="Woen H.-Y."/>
            <person name="Kwon S.-W."/>
        </authorList>
    </citation>
    <scope>NUCLEOTIDE SEQUENCE</scope>
    <source>
        <strain evidence="2">5116S-3</strain>
    </source>
</reference>
<dbReference type="KEGG" id="hcu:MUN79_18375"/>
<dbReference type="RefSeq" id="WP_244674077.1">
    <property type="nucleotide sequence ID" value="NZ_CP095046.1"/>
</dbReference>
<evidence type="ECO:0000313" key="3">
    <source>
        <dbReference type="Proteomes" id="UP000831796"/>
    </source>
</evidence>
<proteinExistence type="predicted"/>